<dbReference type="PROSITE" id="PS51160">
    <property type="entry name" value="ACYLPHOSPHATASE_3"/>
    <property type="match status" value="1"/>
</dbReference>
<comment type="similarity">
    <text evidence="2 8">Belongs to the carbamoyltransferase HypF family.</text>
</comment>
<dbReference type="OrthoDB" id="9808093at2"/>
<dbReference type="InterPro" id="IPR041440">
    <property type="entry name" value="HypF_C"/>
</dbReference>
<dbReference type="PANTHER" id="PTHR42959:SF1">
    <property type="entry name" value="CARBAMOYLTRANSFERASE HYPF"/>
    <property type="match status" value="1"/>
</dbReference>
<reference evidence="12 13" key="1">
    <citation type="submission" date="2018-05" db="EMBL/GenBank/DDBJ databases">
        <title>Evolution of GPA BGCs.</title>
        <authorList>
            <person name="Waglechner N."/>
            <person name="Wright G.D."/>
        </authorList>
    </citation>
    <scope>NUCLEOTIDE SEQUENCE [LARGE SCALE GENOMIC DNA]</scope>
    <source>
        <strain evidence="12 13">A82846</strain>
    </source>
</reference>
<dbReference type="Proteomes" id="UP000287547">
    <property type="component" value="Unassembled WGS sequence"/>
</dbReference>
<dbReference type="Pfam" id="PF17788">
    <property type="entry name" value="HypF_C"/>
    <property type="match status" value="1"/>
</dbReference>
<dbReference type="NCBIfam" id="TIGR00143">
    <property type="entry name" value="hypF"/>
    <property type="match status" value="1"/>
</dbReference>
<dbReference type="RefSeq" id="WP_037267492.1">
    <property type="nucleotide sequence ID" value="NZ_QHKI01000013.1"/>
</dbReference>
<dbReference type="Pfam" id="PF01300">
    <property type="entry name" value="Sua5_yciO_yrdC"/>
    <property type="match status" value="1"/>
</dbReference>
<dbReference type="PROSITE" id="PS51163">
    <property type="entry name" value="YRDC"/>
    <property type="match status" value="1"/>
</dbReference>
<dbReference type="GO" id="GO:0016743">
    <property type="term" value="F:carboxyl- or carbamoyltransferase activity"/>
    <property type="evidence" value="ECO:0007669"/>
    <property type="project" value="UniProtKB-UniRule"/>
</dbReference>
<evidence type="ECO:0000256" key="8">
    <source>
        <dbReference type="PIRNR" id="PIRNR006256"/>
    </source>
</evidence>
<dbReference type="Pfam" id="PF22521">
    <property type="entry name" value="HypF_C_2"/>
    <property type="match status" value="1"/>
</dbReference>
<gene>
    <name evidence="12" type="primary">hypF</name>
    <name evidence="12" type="ORF">DMH04_17695</name>
</gene>
<dbReference type="Gene3D" id="3.90.870.50">
    <property type="match status" value="1"/>
</dbReference>
<accession>A0A428ZAQ4</accession>
<dbReference type="SUPFAM" id="SSF55821">
    <property type="entry name" value="YrdC/RibB"/>
    <property type="match status" value="1"/>
</dbReference>
<dbReference type="GO" id="GO:0051604">
    <property type="term" value="P:protein maturation"/>
    <property type="evidence" value="ECO:0007669"/>
    <property type="project" value="TreeGrafter"/>
</dbReference>
<dbReference type="Pfam" id="PF07503">
    <property type="entry name" value="zf-HYPF"/>
    <property type="match status" value="2"/>
</dbReference>
<dbReference type="GO" id="GO:0003998">
    <property type="term" value="F:acylphosphatase activity"/>
    <property type="evidence" value="ECO:0007669"/>
    <property type="project" value="UniProtKB-EC"/>
</dbReference>
<dbReference type="GO" id="GO:0008270">
    <property type="term" value="F:zinc ion binding"/>
    <property type="evidence" value="ECO:0007669"/>
    <property type="project" value="UniProtKB-KW"/>
</dbReference>
<dbReference type="InterPro" id="IPR001792">
    <property type="entry name" value="Acylphosphatase-like_dom"/>
</dbReference>
<dbReference type="InterPro" id="IPR011125">
    <property type="entry name" value="Znf_HypF"/>
</dbReference>
<dbReference type="Pfam" id="PF00708">
    <property type="entry name" value="Acylphosphatase"/>
    <property type="match status" value="1"/>
</dbReference>
<keyword evidence="3" id="KW-0436">Ligase</keyword>
<evidence type="ECO:0000256" key="7">
    <source>
        <dbReference type="ARBA" id="ARBA00048220"/>
    </source>
</evidence>
<dbReference type="Gene3D" id="3.30.420.360">
    <property type="match status" value="1"/>
</dbReference>
<dbReference type="InterPro" id="IPR004421">
    <property type="entry name" value="Carbamoyltransferase_HypF"/>
</dbReference>
<keyword evidence="5" id="KW-0863">Zinc-finger</keyword>
<evidence type="ECO:0000313" key="13">
    <source>
        <dbReference type="Proteomes" id="UP000287547"/>
    </source>
</evidence>
<dbReference type="EC" id="6.2.-.-" evidence="8"/>
<dbReference type="SUPFAM" id="SSF54975">
    <property type="entry name" value="Acylphosphatase/BLUF domain-like"/>
    <property type="match status" value="1"/>
</dbReference>
<dbReference type="GO" id="GO:0016874">
    <property type="term" value="F:ligase activity"/>
    <property type="evidence" value="ECO:0007669"/>
    <property type="project" value="UniProtKB-UniRule"/>
</dbReference>
<keyword evidence="4" id="KW-0479">Metal-binding</keyword>
<evidence type="ECO:0000256" key="6">
    <source>
        <dbReference type="ARBA" id="ARBA00022833"/>
    </source>
</evidence>
<comment type="catalytic activity">
    <reaction evidence="9">
        <text>an acyl phosphate + H2O = a carboxylate + phosphate + H(+)</text>
        <dbReference type="Rhea" id="RHEA:14965"/>
        <dbReference type="ChEBI" id="CHEBI:15377"/>
        <dbReference type="ChEBI" id="CHEBI:15378"/>
        <dbReference type="ChEBI" id="CHEBI:29067"/>
        <dbReference type="ChEBI" id="CHEBI:43474"/>
        <dbReference type="ChEBI" id="CHEBI:59918"/>
        <dbReference type="EC" id="3.6.1.7"/>
    </reaction>
</comment>
<comment type="pathway">
    <text evidence="1">Protein modification; [NiFe] hydrogenase maturation.</text>
</comment>
<evidence type="ECO:0000256" key="5">
    <source>
        <dbReference type="ARBA" id="ARBA00022771"/>
    </source>
</evidence>
<comment type="caution">
    <text evidence="12">The sequence shown here is derived from an EMBL/GenBank/DDBJ whole genome shotgun (WGS) entry which is preliminary data.</text>
</comment>
<proteinExistence type="inferred from homology"/>
<dbReference type="InterPro" id="IPR055128">
    <property type="entry name" value="HypF_C_2"/>
</dbReference>
<evidence type="ECO:0000259" key="11">
    <source>
        <dbReference type="PROSITE" id="PS51163"/>
    </source>
</evidence>
<dbReference type="PROSITE" id="PS00150">
    <property type="entry name" value="ACYLPHOSPHATASE_1"/>
    <property type="match status" value="1"/>
</dbReference>
<keyword evidence="12" id="KW-0808">Transferase</keyword>
<dbReference type="AlphaFoldDB" id="A0A428ZAQ4"/>
<evidence type="ECO:0000313" key="12">
    <source>
        <dbReference type="EMBL" id="RSM85139.1"/>
    </source>
</evidence>
<comment type="catalytic activity">
    <reaction evidence="7">
        <text>C-terminal L-cysteinyl-[HypE protein] + carbamoyl phosphate + ATP + H2O = C-terminal S-carboxamide-L-cysteinyl-[HypE protein] + AMP + phosphate + diphosphate + H(+)</text>
        <dbReference type="Rhea" id="RHEA:55636"/>
        <dbReference type="Rhea" id="RHEA-COMP:14247"/>
        <dbReference type="Rhea" id="RHEA-COMP:14392"/>
        <dbReference type="ChEBI" id="CHEBI:15377"/>
        <dbReference type="ChEBI" id="CHEBI:15378"/>
        <dbReference type="ChEBI" id="CHEBI:30616"/>
        <dbReference type="ChEBI" id="CHEBI:33019"/>
        <dbReference type="ChEBI" id="CHEBI:43474"/>
        <dbReference type="ChEBI" id="CHEBI:58228"/>
        <dbReference type="ChEBI" id="CHEBI:76913"/>
        <dbReference type="ChEBI" id="CHEBI:139126"/>
        <dbReference type="ChEBI" id="CHEBI:456215"/>
    </reaction>
</comment>
<feature type="domain" description="YrdC-like" evidence="11">
    <location>
        <begin position="199"/>
        <end position="379"/>
    </location>
</feature>
<dbReference type="Gene3D" id="3.30.420.40">
    <property type="match status" value="1"/>
</dbReference>
<sequence length="756" mass="80928">MDGTAELTVRGIVQGVGFRPFVYRLATTLGLAGDVRNDGGQVVIRLAGNRSSLDDFITRLRTHTPPHARVDEIDVHNGSHISGLGPGFAVLHSTDRSTGLRKIPADLATCQACLRELFDPADRRYRYPFLNCTACGPRATIIDSLPYDRANTAMRDFPLCSECEREYHDPGDRRFHAEPIACPACGPRLIWLPNGSIAEQALNAAIEVIAGGGIVALKGLGGYQLVCDANDENAIARLRSVKSRPRKAFAVMVPDLATARKLAEIDSASAAMLSAPAAPIMLLRPRANAAAASVAPGLPELGLFLPYTPLHHLLMTSLGRPLVVTSGNRGGEPIVIDDEQAVADLGPICDGILSHNREIRSRYDDSVTRGTTTIRRARGYAPAALPLPVPVSQPLAALGAQLKHTVSIAVGQHAIVGPHTGDLEDAATLDAFAAGLHRLCRLQNVDPTVCAHDLHPDYLSTQYAARWPEERRIPVQHHHAHVVATAAEHDLPEPFAGLAFDGLGMGDDGTFWGGEALVATYRDYRRVGRFATAPMPGGAAAVRHPIRMALGYLLGAEDCGGDPLDVAVAKDVLSRLPRRETNAIRIMIERQVNCPKASSAGRLFDAVAALLEFCEHSSYEGEAAILLEAASAGYPDGHPLPHRFHTIDGILVYDPVPTLRAILESCDQPGALAARFHTTISEVAVRLAAHACRMANTSRVCLGGGVFQNRRLTGQVMRRLTEQGYQAYVGEQVPVNDGGISYGQAAVAAARLATRS</sequence>
<dbReference type="InterPro" id="IPR017968">
    <property type="entry name" value="Acylphosphatase_CS"/>
</dbReference>
<dbReference type="GO" id="GO:0003725">
    <property type="term" value="F:double-stranded RNA binding"/>
    <property type="evidence" value="ECO:0007669"/>
    <property type="project" value="InterPro"/>
</dbReference>
<protein>
    <recommendedName>
        <fullName evidence="8">Carbamoyltransferase</fullName>
        <ecNumber evidence="8">6.2.-.-</ecNumber>
    </recommendedName>
</protein>
<evidence type="ECO:0000256" key="4">
    <source>
        <dbReference type="ARBA" id="ARBA00022723"/>
    </source>
</evidence>
<organism evidence="12 13">
    <name type="scientific">Kibdelosporangium aridum</name>
    <dbReference type="NCBI Taxonomy" id="2030"/>
    <lineage>
        <taxon>Bacteria</taxon>
        <taxon>Bacillati</taxon>
        <taxon>Actinomycetota</taxon>
        <taxon>Actinomycetes</taxon>
        <taxon>Pseudonocardiales</taxon>
        <taxon>Pseudonocardiaceae</taxon>
        <taxon>Kibdelosporangium</taxon>
    </lineage>
</organism>
<feature type="active site" evidence="9">
    <location>
        <position position="37"/>
    </location>
</feature>
<dbReference type="InterPro" id="IPR017945">
    <property type="entry name" value="DHBP_synth_RibB-like_a/b_dom"/>
</dbReference>
<dbReference type="Gene3D" id="3.30.110.120">
    <property type="match status" value="1"/>
</dbReference>
<dbReference type="UniPathway" id="UPA00335"/>
<feature type="active site" evidence="9">
    <location>
        <position position="19"/>
    </location>
</feature>
<evidence type="ECO:0000256" key="3">
    <source>
        <dbReference type="ARBA" id="ARBA00022598"/>
    </source>
</evidence>
<keyword evidence="9" id="KW-0378">Hydrolase</keyword>
<dbReference type="PANTHER" id="PTHR42959">
    <property type="entry name" value="CARBAMOYLTRANSFERASE"/>
    <property type="match status" value="1"/>
</dbReference>
<name>A0A428ZAQ4_KIBAR</name>
<feature type="domain" description="Acylphosphatase-like" evidence="10">
    <location>
        <begin position="4"/>
        <end position="92"/>
    </location>
</feature>
<evidence type="ECO:0000256" key="2">
    <source>
        <dbReference type="ARBA" id="ARBA00008097"/>
    </source>
</evidence>
<dbReference type="InterPro" id="IPR036046">
    <property type="entry name" value="Acylphosphatase-like_dom_sf"/>
</dbReference>
<evidence type="ECO:0000256" key="1">
    <source>
        <dbReference type="ARBA" id="ARBA00004711"/>
    </source>
</evidence>
<dbReference type="InterPro" id="IPR051060">
    <property type="entry name" value="Carbamoyltrans_HypF-like"/>
</dbReference>
<keyword evidence="6" id="KW-0862">Zinc</keyword>
<dbReference type="EMBL" id="QHKI01000013">
    <property type="protein sequence ID" value="RSM85139.1"/>
    <property type="molecule type" value="Genomic_DNA"/>
</dbReference>
<dbReference type="PIRSF" id="PIRSF006256">
    <property type="entry name" value="CMPcnvr_hdrg_mat"/>
    <property type="match status" value="1"/>
</dbReference>
<evidence type="ECO:0000259" key="10">
    <source>
        <dbReference type="PROSITE" id="PS51160"/>
    </source>
</evidence>
<evidence type="ECO:0000256" key="9">
    <source>
        <dbReference type="PROSITE-ProRule" id="PRU00520"/>
    </source>
</evidence>
<dbReference type="InterPro" id="IPR006070">
    <property type="entry name" value="Sua5-like_dom"/>
</dbReference>